<dbReference type="GO" id="GO:0000781">
    <property type="term" value="C:chromosome, telomeric region"/>
    <property type="evidence" value="ECO:0007669"/>
    <property type="project" value="GOC"/>
</dbReference>
<dbReference type="GO" id="GO:0046972">
    <property type="term" value="F:histone H4K16 acetyltransferase activity"/>
    <property type="evidence" value="ECO:0007669"/>
    <property type="project" value="TreeGrafter"/>
</dbReference>
<evidence type="ECO:0000256" key="5">
    <source>
        <dbReference type="ARBA" id="ARBA00022723"/>
    </source>
</evidence>
<sequence>MQKSGNNIEYVILGQYQIKTWFSSPYPSNSGNLKSSLLYVCNKCFKYSTNKFLIANHEIICFSLKSQEKIVFKNASLKIKELDGKQHKLTCQCLSLFAKLFLESKSICFDVENFLFYILTKTNKNTEETIGFFSKEKLSWDEYNLACILIFPPYQRHGYGKILIALSYELSKAEGKWGSPEKPLSSFGFISYLSYWTQSIVTFLLENTKDKSHSFSIKEICEKTAIRPKDVIYALKTLNILENWNSSQNQFIISYENLKSFVKQKNINLKPIIPDTATLYS</sequence>
<evidence type="ECO:0000256" key="2">
    <source>
        <dbReference type="ARBA" id="ARBA00010107"/>
    </source>
</evidence>
<organism evidence="15 16">
    <name type="scientific">Pneumocystis jirovecii (strain RU7)</name>
    <name type="common">Human pneumocystis pneumonia agent</name>
    <dbReference type="NCBI Taxonomy" id="1408657"/>
    <lineage>
        <taxon>Eukaryota</taxon>
        <taxon>Fungi</taxon>
        <taxon>Dikarya</taxon>
        <taxon>Ascomycota</taxon>
        <taxon>Taphrinomycotina</taxon>
        <taxon>Pneumocystomycetes</taxon>
        <taxon>Pneumocystaceae</taxon>
        <taxon>Pneumocystis</taxon>
    </lineage>
</organism>
<dbReference type="eggNOG" id="KOG1167">
    <property type="taxonomic scope" value="Eukaryota"/>
</dbReference>
<dbReference type="Pfam" id="PF17772">
    <property type="entry name" value="zf-MYST"/>
    <property type="match status" value="1"/>
</dbReference>
<dbReference type="STRING" id="1408657.A0A0W4ZRQ8"/>
<evidence type="ECO:0000256" key="7">
    <source>
        <dbReference type="ARBA" id="ARBA00022833"/>
    </source>
</evidence>
<dbReference type="GO" id="GO:0031509">
    <property type="term" value="P:subtelomeric heterochromatin formation"/>
    <property type="evidence" value="ECO:0007669"/>
    <property type="project" value="EnsemblFungi"/>
</dbReference>
<dbReference type="PANTHER" id="PTHR10615">
    <property type="entry name" value="HISTONE ACETYLTRANSFERASE"/>
    <property type="match status" value="1"/>
</dbReference>
<reference evidence="16" key="1">
    <citation type="journal article" date="2016" name="Nat. Commun.">
        <title>Genome analysis of three Pneumocystis species reveals adaptation mechanisms to life exclusively in mammalian hosts.</title>
        <authorList>
            <person name="Ma L."/>
            <person name="Chen Z."/>
            <person name="Huang D.W."/>
            <person name="Kutty G."/>
            <person name="Ishihara M."/>
            <person name="Wang H."/>
            <person name="Abouelleil A."/>
            <person name="Bishop L."/>
            <person name="Davey E."/>
            <person name="Deng R."/>
            <person name="Deng X."/>
            <person name="Fan L."/>
            <person name="Fantoni G."/>
            <person name="Fitzgerald M."/>
            <person name="Gogineni E."/>
            <person name="Goldberg J.M."/>
            <person name="Handley G."/>
            <person name="Hu X."/>
            <person name="Huber C."/>
            <person name="Jiao X."/>
            <person name="Jones K."/>
            <person name="Levin J.Z."/>
            <person name="Liu Y."/>
            <person name="Macdonald P."/>
            <person name="Melnikov A."/>
            <person name="Raley C."/>
            <person name="Sassi M."/>
            <person name="Sherman B.T."/>
            <person name="Song X."/>
            <person name="Sykes S."/>
            <person name="Tran B."/>
            <person name="Walsh L."/>
            <person name="Xia Y."/>
            <person name="Yang J."/>
            <person name="Young S."/>
            <person name="Zeng Q."/>
            <person name="Zheng X."/>
            <person name="Stephens R."/>
            <person name="Nusbaum C."/>
            <person name="Birren B.W."/>
            <person name="Azadi P."/>
            <person name="Lempicki R.A."/>
            <person name="Cuomo C.A."/>
            <person name="Kovacs J.A."/>
        </authorList>
    </citation>
    <scope>NUCLEOTIDE SEQUENCE [LARGE SCALE GENOMIC DNA]</scope>
    <source>
        <strain evidence="16">RU7</strain>
    </source>
</reference>
<keyword evidence="12" id="KW-0012">Acyltransferase</keyword>
<evidence type="ECO:0000256" key="11">
    <source>
        <dbReference type="ARBA" id="ARBA00023242"/>
    </source>
</evidence>
<protein>
    <recommendedName>
        <fullName evidence="3">histone acetyltransferase</fullName>
        <ecNumber evidence="3">2.3.1.48</ecNumber>
    </recommendedName>
</protein>
<evidence type="ECO:0000256" key="3">
    <source>
        <dbReference type="ARBA" id="ARBA00013184"/>
    </source>
</evidence>
<dbReference type="GO" id="GO:0035267">
    <property type="term" value="C:NuA4 histone acetyltransferase complex"/>
    <property type="evidence" value="ECO:0007669"/>
    <property type="project" value="TreeGrafter"/>
</dbReference>
<dbReference type="GO" id="GO:0008270">
    <property type="term" value="F:zinc ion binding"/>
    <property type="evidence" value="ECO:0007669"/>
    <property type="project" value="UniProtKB-KW"/>
</dbReference>
<dbReference type="Pfam" id="PF01853">
    <property type="entry name" value="MOZ_SAS"/>
    <property type="match status" value="1"/>
</dbReference>
<keyword evidence="11" id="KW-0539">Nucleus</keyword>
<dbReference type="CDD" id="cd04301">
    <property type="entry name" value="NAT_SF"/>
    <property type="match status" value="1"/>
</dbReference>
<dbReference type="EC" id="2.3.1.48" evidence="3"/>
<keyword evidence="10" id="KW-0804">Transcription</keyword>
<dbReference type="Gene3D" id="3.40.630.30">
    <property type="match status" value="1"/>
</dbReference>
<dbReference type="GO" id="GO:0006355">
    <property type="term" value="P:regulation of DNA-templated transcription"/>
    <property type="evidence" value="ECO:0007669"/>
    <property type="project" value="InterPro"/>
</dbReference>
<evidence type="ECO:0000313" key="15">
    <source>
        <dbReference type="EMBL" id="KTW31049.1"/>
    </source>
</evidence>
<dbReference type="InterPro" id="IPR040706">
    <property type="entry name" value="Zf-MYST"/>
</dbReference>
<comment type="similarity">
    <text evidence="2">Belongs to the MYST (SAS/MOZ) family.</text>
</comment>
<dbReference type="Proteomes" id="UP000053447">
    <property type="component" value="Unassembled WGS sequence"/>
</dbReference>
<dbReference type="GO" id="GO:0030466">
    <property type="term" value="P:silent mating-type cassette heterochromatin formation"/>
    <property type="evidence" value="ECO:0007669"/>
    <property type="project" value="EnsemblFungi"/>
</dbReference>
<keyword evidence="9" id="KW-0805">Transcription regulation</keyword>
<name>A0A0W4ZRQ8_PNEJ7</name>
<gene>
    <name evidence="15" type="ORF">T551_01601</name>
</gene>
<evidence type="ECO:0000313" key="16">
    <source>
        <dbReference type="Proteomes" id="UP000053447"/>
    </source>
</evidence>
<evidence type="ECO:0000256" key="1">
    <source>
        <dbReference type="ARBA" id="ARBA00004123"/>
    </source>
</evidence>
<dbReference type="GO" id="GO:0005634">
    <property type="term" value="C:nucleus"/>
    <property type="evidence" value="ECO:0007669"/>
    <property type="project" value="UniProtKB-SubCell"/>
</dbReference>
<dbReference type="eggNOG" id="KOG2747">
    <property type="taxonomic scope" value="Eukaryota"/>
</dbReference>
<dbReference type="Gene3D" id="3.30.60.60">
    <property type="entry name" value="N-acetyl transferase-like"/>
    <property type="match status" value="1"/>
</dbReference>
<comment type="caution">
    <text evidence="15">The sequence shown here is derived from an EMBL/GenBank/DDBJ whole genome shotgun (WGS) entry which is preliminary data.</text>
</comment>
<evidence type="ECO:0000259" key="14">
    <source>
        <dbReference type="PROSITE" id="PS51726"/>
    </source>
</evidence>
<evidence type="ECO:0000256" key="4">
    <source>
        <dbReference type="ARBA" id="ARBA00022679"/>
    </source>
</evidence>
<dbReference type="OrthoDB" id="787137at2759"/>
<evidence type="ECO:0000256" key="13">
    <source>
        <dbReference type="PIRSR" id="PIRSR602717-51"/>
    </source>
</evidence>
<dbReference type="InterPro" id="IPR002717">
    <property type="entry name" value="HAT_MYST-type"/>
</dbReference>
<dbReference type="VEuPathDB" id="FungiDB:T551_01601"/>
<feature type="domain" description="MYST-type HAT" evidence="14">
    <location>
        <begin position="3"/>
        <end position="271"/>
    </location>
</feature>
<dbReference type="AlphaFoldDB" id="A0A0W4ZRQ8"/>
<keyword evidence="5" id="KW-0479">Metal-binding</keyword>
<dbReference type="InterPro" id="IPR016181">
    <property type="entry name" value="Acyl_CoA_acyltransferase"/>
</dbReference>
<evidence type="ECO:0000256" key="10">
    <source>
        <dbReference type="ARBA" id="ARBA00023163"/>
    </source>
</evidence>
<keyword evidence="8" id="KW-0007">Acetylation</keyword>
<feature type="active site" description="Proton donor/acceptor" evidence="13">
    <location>
        <position position="181"/>
    </location>
</feature>
<dbReference type="PROSITE" id="PS51726">
    <property type="entry name" value="MYST_HAT"/>
    <property type="match status" value="1"/>
</dbReference>
<evidence type="ECO:0000256" key="6">
    <source>
        <dbReference type="ARBA" id="ARBA00022771"/>
    </source>
</evidence>
<evidence type="ECO:0000256" key="8">
    <source>
        <dbReference type="ARBA" id="ARBA00022990"/>
    </source>
</evidence>
<dbReference type="GeneID" id="28940119"/>
<proteinExistence type="inferred from homology"/>
<dbReference type="RefSeq" id="XP_018230039.1">
    <property type="nucleotide sequence ID" value="XM_018373864.1"/>
</dbReference>
<keyword evidence="16" id="KW-1185">Reference proteome</keyword>
<evidence type="ECO:0000256" key="12">
    <source>
        <dbReference type="ARBA" id="ARBA00023315"/>
    </source>
</evidence>
<dbReference type="InterPro" id="IPR050603">
    <property type="entry name" value="MYST_HAT"/>
</dbReference>
<dbReference type="InterPro" id="IPR036388">
    <property type="entry name" value="WH-like_DNA-bd_sf"/>
</dbReference>
<comment type="subcellular location">
    <subcellularLocation>
        <location evidence="1">Nucleus</location>
    </subcellularLocation>
</comment>
<dbReference type="EMBL" id="LFWA01000006">
    <property type="protein sequence ID" value="KTW31049.1"/>
    <property type="molecule type" value="Genomic_DNA"/>
</dbReference>
<keyword evidence="4" id="KW-0808">Transferase</keyword>
<dbReference type="Gene3D" id="1.10.10.10">
    <property type="entry name" value="Winged helix-like DNA-binding domain superfamily/Winged helix DNA-binding domain"/>
    <property type="match status" value="1"/>
</dbReference>
<keyword evidence="7" id="KW-0862">Zinc</keyword>
<dbReference type="SUPFAM" id="SSF55729">
    <property type="entry name" value="Acyl-CoA N-acyltransferases (Nat)"/>
    <property type="match status" value="1"/>
</dbReference>
<dbReference type="PANTHER" id="PTHR10615:SF219">
    <property type="entry name" value="HISTONE ACETYLTRANSFERASE KAT5"/>
    <property type="match status" value="1"/>
</dbReference>
<evidence type="ECO:0000256" key="9">
    <source>
        <dbReference type="ARBA" id="ARBA00023015"/>
    </source>
</evidence>
<keyword evidence="6" id="KW-0863">Zinc-finger</keyword>
<dbReference type="GO" id="GO:0033255">
    <property type="term" value="C:SAS acetyltransferase complex"/>
    <property type="evidence" value="ECO:0007669"/>
    <property type="project" value="EnsemblFungi"/>
</dbReference>
<accession>A0A0W4ZRQ8</accession>